<feature type="compositionally biased region" description="Basic and acidic residues" evidence="1">
    <location>
        <begin position="54"/>
        <end position="65"/>
    </location>
</feature>
<proteinExistence type="predicted"/>
<dbReference type="EnsemblPlants" id="TuG1812G0200002439.01.T01">
    <property type="protein sequence ID" value="TuG1812G0200002439.01.T01.cds406041"/>
    <property type="gene ID" value="TuG1812G0200002439.01"/>
</dbReference>
<protein>
    <submittedName>
        <fullName evidence="2">Uncharacterized protein</fullName>
    </submittedName>
</protein>
<organism evidence="2 3">
    <name type="scientific">Triticum urartu</name>
    <name type="common">Red wild einkorn</name>
    <name type="synonym">Crithodium urartu</name>
    <dbReference type="NCBI Taxonomy" id="4572"/>
    <lineage>
        <taxon>Eukaryota</taxon>
        <taxon>Viridiplantae</taxon>
        <taxon>Streptophyta</taxon>
        <taxon>Embryophyta</taxon>
        <taxon>Tracheophyta</taxon>
        <taxon>Spermatophyta</taxon>
        <taxon>Magnoliopsida</taxon>
        <taxon>Liliopsida</taxon>
        <taxon>Poales</taxon>
        <taxon>Poaceae</taxon>
        <taxon>BOP clade</taxon>
        <taxon>Pooideae</taxon>
        <taxon>Triticodae</taxon>
        <taxon>Triticeae</taxon>
        <taxon>Triticinae</taxon>
        <taxon>Triticum</taxon>
    </lineage>
</organism>
<reference evidence="3" key="1">
    <citation type="journal article" date="2013" name="Nature">
        <title>Draft genome of the wheat A-genome progenitor Triticum urartu.</title>
        <authorList>
            <person name="Ling H.Q."/>
            <person name="Zhao S."/>
            <person name="Liu D."/>
            <person name="Wang J."/>
            <person name="Sun H."/>
            <person name="Zhang C."/>
            <person name="Fan H."/>
            <person name="Li D."/>
            <person name="Dong L."/>
            <person name="Tao Y."/>
            <person name="Gao C."/>
            <person name="Wu H."/>
            <person name="Li Y."/>
            <person name="Cui Y."/>
            <person name="Guo X."/>
            <person name="Zheng S."/>
            <person name="Wang B."/>
            <person name="Yu K."/>
            <person name="Liang Q."/>
            <person name="Yang W."/>
            <person name="Lou X."/>
            <person name="Chen J."/>
            <person name="Feng M."/>
            <person name="Jian J."/>
            <person name="Zhang X."/>
            <person name="Luo G."/>
            <person name="Jiang Y."/>
            <person name="Liu J."/>
            <person name="Wang Z."/>
            <person name="Sha Y."/>
            <person name="Zhang B."/>
            <person name="Wu H."/>
            <person name="Tang D."/>
            <person name="Shen Q."/>
            <person name="Xue P."/>
            <person name="Zou S."/>
            <person name="Wang X."/>
            <person name="Liu X."/>
            <person name="Wang F."/>
            <person name="Yang Y."/>
            <person name="An X."/>
            <person name="Dong Z."/>
            <person name="Zhang K."/>
            <person name="Zhang X."/>
            <person name="Luo M.C."/>
            <person name="Dvorak J."/>
            <person name="Tong Y."/>
            <person name="Wang J."/>
            <person name="Yang H."/>
            <person name="Li Z."/>
            <person name="Wang D."/>
            <person name="Zhang A."/>
            <person name="Wang J."/>
        </authorList>
    </citation>
    <scope>NUCLEOTIDE SEQUENCE</scope>
    <source>
        <strain evidence="3">cv. G1812</strain>
    </source>
</reference>
<reference evidence="2" key="3">
    <citation type="submission" date="2022-06" db="UniProtKB">
        <authorList>
            <consortium name="EnsemblPlants"/>
        </authorList>
    </citation>
    <scope>IDENTIFICATION</scope>
</reference>
<reference evidence="2" key="2">
    <citation type="submission" date="2018-03" db="EMBL/GenBank/DDBJ databases">
        <title>The Triticum urartu genome reveals the dynamic nature of wheat genome evolution.</title>
        <authorList>
            <person name="Ling H."/>
            <person name="Ma B."/>
            <person name="Shi X."/>
            <person name="Liu H."/>
            <person name="Dong L."/>
            <person name="Sun H."/>
            <person name="Cao Y."/>
            <person name="Gao Q."/>
            <person name="Zheng S."/>
            <person name="Li Y."/>
            <person name="Yu Y."/>
            <person name="Du H."/>
            <person name="Qi M."/>
            <person name="Li Y."/>
            <person name="Yu H."/>
            <person name="Cui Y."/>
            <person name="Wang N."/>
            <person name="Chen C."/>
            <person name="Wu H."/>
            <person name="Zhao Y."/>
            <person name="Zhang J."/>
            <person name="Li Y."/>
            <person name="Zhou W."/>
            <person name="Zhang B."/>
            <person name="Hu W."/>
            <person name="Eijk M."/>
            <person name="Tang J."/>
            <person name="Witsenboer H."/>
            <person name="Zhao S."/>
            <person name="Li Z."/>
            <person name="Zhang A."/>
            <person name="Wang D."/>
            <person name="Liang C."/>
        </authorList>
    </citation>
    <scope>NUCLEOTIDE SEQUENCE [LARGE SCALE GENOMIC DNA]</scope>
    <source>
        <strain evidence="2">cv. G1812</strain>
    </source>
</reference>
<evidence type="ECO:0000313" key="2">
    <source>
        <dbReference type="EnsemblPlants" id="TuG1812G0200002439.01.T01.cds406041"/>
    </source>
</evidence>
<feature type="region of interest" description="Disordered" evidence="1">
    <location>
        <begin position="1"/>
        <end position="31"/>
    </location>
</feature>
<dbReference type="AlphaFoldDB" id="A0A8R7PDM5"/>
<name>A0A8R7PDM5_TRIUA</name>
<evidence type="ECO:0000313" key="3">
    <source>
        <dbReference type="Proteomes" id="UP000015106"/>
    </source>
</evidence>
<keyword evidence="3" id="KW-1185">Reference proteome</keyword>
<evidence type="ECO:0000256" key="1">
    <source>
        <dbReference type="SAM" id="MobiDB-lite"/>
    </source>
</evidence>
<accession>A0A8R7PDM5</accession>
<dbReference type="Proteomes" id="UP000015106">
    <property type="component" value="Chromosome 2"/>
</dbReference>
<dbReference type="Gramene" id="TuG1812G0200002439.01.T01">
    <property type="protein sequence ID" value="TuG1812G0200002439.01.T01.cds406041"/>
    <property type="gene ID" value="TuG1812G0200002439.01"/>
</dbReference>
<sequence length="96" mass="10202">MAAVVGVGAEDAEHEGGRERPHRPVPRRRLAEAERRRVDGVGLLAERAVGELEKTGWSDRGRAAEGDVGAGEAGVDELLADAADSKANSDEKEEEE</sequence>
<feature type="region of interest" description="Disordered" evidence="1">
    <location>
        <begin position="54"/>
        <end position="96"/>
    </location>
</feature>